<dbReference type="InterPro" id="IPR042094">
    <property type="entry name" value="T2SS_GspF_sf"/>
</dbReference>
<dbReference type="Pfam" id="PF00482">
    <property type="entry name" value="T2SSF"/>
    <property type="match status" value="1"/>
</dbReference>
<dbReference type="PANTHER" id="PTHR35402:SF1">
    <property type="entry name" value="TYPE II SECRETION SYSTEM PROTEIN GSPF DOMAIN-CONTAINING PROTEIN"/>
    <property type="match status" value="1"/>
</dbReference>
<proteinExistence type="predicted"/>
<keyword evidence="8" id="KW-0282">Flagellum</keyword>
<evidence type="ECO:0000256" key="4">
    <source>
        <dbReference type="ARBA" id="ARBA00022989"/>
    </source>
</evidence>
<feature type="transmembrane region" description="Helical" evidence="6">
    <location>
        <begin position="194"/>
        <end position="214"/>
    </location>
</feature>
<dbReference type="Gene3D" id="1.20.81.30">
    <property type="entry name" value="Type II secretion system (T2SS), domain F"/>
    <property type="match status" value="1"/>
</dbReference>
<sequence length="346" mass="37145">MSQIEFFTEEEYEPGRSTEEKVVIGSAIVGAVFGLLGLALYGSSPQLGGSVIILGLLIGVLPYGLLSFLKNRALKEMEDQFPSFLKDLAESKKGGMTIIQAFDSAKETDYGRLNGEVEKIHNQLSWGVPFPKVMERFSKRMSDSSVIQELVSILLQSFKSGGNITKTIESIADDATKLKETIQKKNSMVKQQIAIMYIIYLLFIGITIGLYFMMGQLMGLGSPGEGALGGLDFISGGEGGSTTPSFCGPNLDFSAPMCESAKVFGFVPENITETGFQTEYSQRYGYGNMAYYKSLLFLMLMIQGACTGAVAGQISSGTPSAGVKHALIMLPAAFAIFVTIVGGAGF</sequence>
<dbReference type="InterPro" id="IPR018076">
    <property type="entry name" value="T2SS_GspF_dom"/>
</dbReference>
<protein>
    <submittedName>
        <fullName evidence="8">Archaeal flagellar protein FlaJ</fullName>
    </submittedName>
</protein>
<keyword evidence="3 6" id="KW-0812">Transmembrane</keyword>
<keyword evidence="8" id="KW-0969">Cilium</keyword>
<name>A0ABY8CF58_9ARCH</name>
<feature type="transmembrane region" description="Helical" evidence="6">
    <location>
        <begin position="326"/>
        <end position="345"/>
    </location>
</feature>
<comment type="subcellular location">
    <subcellularLocation>
        <location evidence="1">Cell membrane</location>
        <topology evidence="1">Multi-pass membrane protein</topology>
    </subcellularLocation>
</comment>
<reference evidence="8 9" key="1">
    <citation type="submission" date="2022-09" db="EMBL/GenBank/DDBJ databases">
        <title>Xylan utilization by haloarchaea-nanohaloarchaea associations.</title>
        <authorList>
            <person name="Yakimov M."/>
        </authorList>
    </citation>
    <scope>NUCLEOTIDE SEQUENCE [LARGE SCALE GENOMIC DNA]</scope>
    <source>
        <strain evidence="8 9">SVXNc</strain>
    </source>
</reference>
<evidence type="ECO:0000313" key="9">
    <source>
        <dbReference type="Proteomes" id="UP001218034"/>
    </source>
</evidence>
<keyword evidence="2" id="KW-1003">Cell membrane</keyword>
<feature type="domain" description="Type II secretion system protein GspF" evidence="7">
    <location>
        <begin position="84"/>
        <end position="208"/>
    </location>
</feature>
<dbReference type="EMBL" id="CP104395">
    <property type="protein sequence ID" value="WEL19837.1"/>
    <property type="molecule type" value="Genomic_DNA"/>
</dbReference>
<organism evidence="8 9">
    <name type="scientific">Candidatus Nanohalococcus occultus</name>
    <dbReference type="NCBI Taxonomy" id="2978047"/>
    <lineage>
        <taxon>Archaea</taxon>
        <taxon>Candidatus Nanohalarchaeota</taxon>
        <taxon>Candidatus Nanohalarchaeota incertae sedis</taxon>
        <taxon>Candidatus Nanohalococcus</taxon>
    </lineage>
</organism>
<evidence type="ECO:0000259" key="7">
    <source>
        <dbReference type="Pfam" id="PF00482"/>
    </source>
</evidence>
<keyword evidence="5 6" id="KW-0472">Membrane</keyword>
<feature type="transmembrane region" description="Helical" evidence="6">
    <location>
        <begin position="47"/>
        <end position="69"/>
    </location>
</feature>
<evidence type="ECO:0000256" key="2">
    <source>
        <dbReference type="ARBA" id="ARBA00022475"/>
    </source>
</evidence>
<keyword evidence="9" id="KW-1185">Reference proteome</keyword>
<evidence type="ECO:0000313" key="8">
    <source>
        <dbReference type="EMBL" id="WEL19837.1"/>
    </source>
</evidence>
<evidence type="ECO:0000256" key="5">
    <source>
        <dbReference type="ARBA" id="ARBA00023136"/>
    </source>
</evidence>
<evidence type="ECO:0000256" key="6">
    <source>
        <dbReference type="SAM" id="Phobius"/>
    </source>
</evidence>
<dbReference type="GeneID" id="98290907"/>
<keyword evidence="4 6" id="KW-1133">Transmembrane helix</keyword>
<keyword evidence="8" id="KW-0966">Cell projection</keyword>
<dbReference type="PANTHER" id="PTHR35402">
    <property type="entry name" value="INTEGRAL MEMBRANE PROTEIN-RELATED"/>
    <property type="match status" value="1"/>
</dbReference>
<feature type="transmembrane region" description="Helical" evidence="6">
    <location>
        <begin position="290"/>
        <end position="314"/>
    </location>
</feature>
<accession>A0ABY8CF58</accession>
<dbReference type="RefSeq" id="WP_347721669.1">
    <property type="nucleotide sequence ID" value="NZ_CP104395.1"/>
</dbReference>
<evidence type="ECO:0000256" key="3">
    <source>
        <dbReference type="ARBA" id="ARBA00022692"/>
    </source>
</evidence>
<dbReference type="InterPro" id="IPR056569">
    <property type="entry name" value="ArlJ-like"/>
</dbReference>
<dbReference type="Proteomes" id="UP001218034">
    <property type="component" value="Chromosome"/>
</dbReference>
<feature type="transmembrane region" description="Helical" evidence="6">
    <location>
        <begin position="22"/>
        <end position="41"/>
    </location>
</feature>
<evidence type="ECO:0000256" key="1">
    <source>
        <dbReference type="ARBA" id="ARBA00004651"/>
    </source>
</evidence>
<gene>
    <name evidence="8" type="primary">flaJ2</name>
    <name evidence="8" type="ORF">SVXNc_0830</name>
</gene>